<comment type="caution">
    <text evidence="3">The sequence shown here is derived from an EMBL/GenBank/DDBJ whole genome shotgun (WGS) entry which is preliminary data.</text>
</comment>
<dbReference type="RefSeq" id="WP_130287693.1">
    <property type="nucleotide sequence ID" value="NZ_SGXE01000006.1"/>
</dbReference>
<accession>A0A4V2F4V6</accession>
<evidence type="ECO:0000313" key="3">
    <source>
        <dbReference type="EMBL" id="RZS90649.1"/>
    </source>
</evidence>
<keyword evidence="1" id="KW-0175">Coiled coil</keyword>
<name>A0A4V2F4V6_9FLAO</name>
<dbReference type="EMBL" id="SGXE01000006">
    <property type="protein sequence ID" value="RZS90649.1"/>
    <property type="molecule type" value="Genomic_DNA"/>
</dbReference>
<keyword evidence="4" id="KW-1185">Reference proteome</keyword>
<protein>
    <submittedName>
        <fullName evidence="3">Uncharacterized protein</fullName>
    </submittedName>
</protein>
<dbReference type="OrthoDB" id="1143801at2"/>
<feature type="coiled-coil region" evidence="1">
    <location>
        <begin position="120"/>
        <end position="147"/>
    </location>
</feature>
<dbReference type="AlphaFoldDB" id="A0A4V2F4V6"/>
<keyword evidence="2" id="KW-1133">Transmembrane helix</keyword>
<reference evidence="3 4" key="1">
    <citation type="submission" date="2019-02" db="EMBL/GenBank/DDBJ databases">
        <title>Genomic Encyclopedia of Type Strains, Phase IV (KMG-IV): sequencing the most valuable type-strain genomes for metagenomic binning, comparative biology and taxonomic classification.</title>
        <authorList>
            <person name="Goeker M."/>
        </authorList>
    </citation>
    <scope>NUCLEOTIDE SEQUENCE [LARGE SCALE GENOMIC DNA]</scope>
    <source>
        <strain evidence="3 4">DSM 17196</strain>
    </source>
</reference>
<keyword evidence="2" id="KW-0472">Membrane</keyword>
<evidence type="ECO:0000256" key="2">
    <source>
        <dbReference type="SAM" id="Phobius"/>
    </source>
</evidence>
<proteinExistence type="predicted"/>
<keyword evidence="2" id="KW-0812">Transmembrane</keyword>
<feature type="transmembrane region" description="Helical" evidence="2">
    <location>
        <begin position="56"/>
        <end position="75"/>
    </location>
</feature>
<evidence type="ECO:0000313" key="4">
    <source>
        <dbReference type="Proteomes" id="UP000292262"/>
    </source>
</evidence>
<sequence length="188" mass="21670">MKKDIIKIVFEKMHQQTDIYEPSVNHRDRFMEKLQRQNETKVVSLNKKRIQWYKPLAIAASIAILLGIISTSGVMTTKTAIDLASISPEMEQTQSFFVTTIANKMEEIQENASPENQKMVNDVLLQIEKLESDYQQLKIDLIESGQDPRVISAMIKNFQKRAQLLEDVLAKINTIKTLKQSENENYIL</sequence>
<dbReference type="Proteomes" id="UP000292262">
    <property type="component" value="Unassembled WGS sequence"/>
</dbReference>
<gene>
    <name evidence="3" type="ORF">EV197_3178</name>
</gene>
<organism evidence="3 4">
    <name type="scientific">Aquimarina brevivitae</name>
    <dbReference type="NCBI Taxonomy" id="323412"/>
    <lineage>
        <taxon>Bacteria</taxon>
        <taxon>Pseudomonadati</taxon>
        <taxon>Bacteroidota</taxon>
        <taxon>Flavobacteriia</taxon>
        <taxon>Flavobacteriales</taxon>
        <taxon>Flavobacteriaceae</taxon>
        <taxon>Aquimarina</taxon>
    </lineage>
</organism>
<evidence type="ECO:0000256" key="1">
    <source>
        <dbReference type="SAM" id="Coils"/>
    </source>
</evidence>